<dbReference type="PANTHER" id="PTHR11080">
    <property type="entry name" value="PYRAZINAMIDASE/NICOTINAMIDASE"/>
    <property type="match status" value="1"/>
</dbReference>
<dbReference type="GO" id="GO:0016787">
    <property type="term" value="F:hydrolase activity"/>
    <property type="evidence" value="ECO:0007669"/>
    <property type="project" value="UniProtKB-KW"/>
</dbReference>
<evidence type="ECO:0000256" key="1">
    <source>
        <dbReference type="ARBA" id="ARBA00006336"/>
    </source>
</evidence>
<comment type="similarity">
    <text evidence="1">Belongs to the isochorismatase family.</text>
</comment>
<gene>
    <name evidence="3" type="ORF">FPQ13_06005</name>
</gene>
<dbReference type="InterPro" id="IPR036380">
    <property type="entry name" value="Isochorismatase-like_sf"/>
</dbReference>
<sequence length="294" mass="33530">MKTKFEEIVDIKRFGENEPVDLNELAKLAATEQVSKSDEKILFLGVDLQNDFLEGGALGVPGSFKDLERTLQFLYDHFDKISHIAVSLDTHFIQQIFHAAWWVDQEGNHPDPMTIISVEDVESGKWQPVKHKEDSLAYVKALEENGQKQLCIWPYHCIEGTTGVMLESQFAKLIHFHSFVHDNPIKKVVKGKGFSEMYGIVQPEVGSEKDESLLSYLREFDKIIVAGQAESHCVYESVKQIVDHYHEDHAFLKQIYVLTDGMSCIPGFEEMSERGWTELRKSGIQLVNSTDLKL</sequence>
<dbReference type="AlphaFoldDB" id="A0A556PND9"/>
<organism evidence="3 4">
    <name type="scientific">Allobacillus salarius</name>
    <dbReference type="NCBI Taxonomy" id="1955272"/>
    <lineage>
        <taxon>Bacteria</taxon>
        <taxon>Bacillati</taxon>
        <taxon>Bacillota</taxon>
        <taxon>Bacilli</taxon>
        <taxon>Bacillales</taxon>
        <taxon>Bacillaceae</taxon>
        <taxon>Allobacillus</taxon>
    </lineage>
</organism>
<dbReference type="OrthoDB" id="9796485at2"/>
<evidence type="ECO:0000313" key="4">
    <source>
        <dbReference type="Proteomes" id="UP000316425"/>
    </source>
</evidence>
<dbReference type="EMBL" id="VMHE01000007">
    <property type="protein sequence ID" value="TSJ65859.1"/>
    <property type="molecule type" value="Genomic_DNA"/>
</dbReference>
<dbReference type="InterPro" id="IPR052347">
    <property type="entry name" value="Isochorismatase_Nicotinamidase"/>
</dbReference>
<reference evidence="3 4" key="1">
    <citation type="submission" date="2019-07" db="EMBL/GenBank/DDBJ databases">
        <title>Allobacillus sp. nov. SKP isolated from shrimp paste of Euphausiacea.</title>
        <authorList>
            <person name="Kanchanasin P."/>
            <person name="Tanasupawat S."/>
            <person name="Shi W."/>
            <person name="Wu L."/>
            <person name="Ma J."/>
        </authorList>
    </citation>
    <scope>NUCLEOTIDE SEQUENCE [LARGE SCALE GENOMIC DNA]</scope>
    <source>
        <strain evidence="3 4">SKP4-8</strain>
    </source>
</reference>
<dbReference type="SUPFAM" id="SSF52499">
    <property type="entry name" value="Isochorismatase-like hydrolases"/>
    <property type="match status" value="1"/>
</dbReference>
<protein>
    <recommendedName>
        <fullName evidence="5">Nicotinamidase</fullName>
    </recommendedName>
</protein>
<dbReference type="PANTHER" id="PTHR11080:SF2">
    <property type="entry name" value="LD05707P"/>
    <property type="match status" value="1"/>
</dbReference>
<keyword evidence="4" id="KW-1185">Reference proteome</keyword>
<keyword evidence="2" id="KW-0378">Hydrolase</keyword>
<evidence type="ECO:0000256" key="2">
    <source>
        <dbReference type="ARBA" id="ARBA00022801"/>
    </source>
</evidence>
<dbReference type="Proteomes" id="UP000316425">
    <property type="component" value="Unassembled WGS sequence"/>
</dbReference>
<dbReference type="RefSeq" id="WP_144088424.1">
    <property type="nucleotide sequence ID" value="NZ_VMHE01000007.1"/>
</dbReference>
<accession>A0A556PND9</accession>
<dbReference type="Gene3D" id="3.40.50.850">
    <property type="entry name" value="Isochorismatase-like"/>
    <property type="match status" value="1"/>
</dbReference>
<evidence type="ECO:0008006" key="5">
    <source>
        <dbReference type="Google" id="ProtNLM"/>
    </source>
</evidence>
<comment type="caution">
    <text evidence="3">The sequence shown here is derived from an EMBL/GenBank/DDBJ whole genome shotgun (WGS) entry which is preliminary data.</text>
</comment>
<name>A0A556PND9_9BACI</name>
<evidence type="ECO:0000313" key="3">
    <source>
        <dbReference type="EMBL" id="TSJ65859.1"/>
    </source>
</evidence>
<proteinExistence type="inferred from homology"/>